<dbReference type="GeneID" id="54295191"/>
<dbReference type="OrthoDB" id="4922997at2759"/>
<accession>A0A6A6AWH4</accession>
<evidence type="ECO:0000313" key="2">
    <source>
        <dbReference type="Proteomes" id="UP000799438"/>
    </source>
</evidence>
<sequence length="70" mass="7823">IPVQSPNIAAVLLRSQRGLVLIFLVYIPRDGATLAERVQLLQDTISKTKEKEGPDLKILVTGDFNRHDQL</sequence>
<dbReference type="InterPro" id="IPR036691">
    <property type="entry name" value="Endo/exonu/phosph_ase_sf"/>
</dbReference>
<dbReference type="SUPFAM" id="SSF56219">
    <property type="entry name" value="DNase I-like"/>
    <property type="match status" value="1"/>
</dbReference>
<dbReference type="Gene3D" id="3.60.10.10">
    <property type="entry name" value="Endonuclease/exonuclease/phosphatase"/>
    <property type="match status" value="1"/>
</dbReference>
<dbReference type="EMBL" id="ML995565">
    <property type="protein sequence ID" value="KAF2135608.1"/>
    <property type="molecule type" value="Genomic_DNA"/>
</dbReference>
<organism evidence="1 2">
    <name type="scientific">Aplosporella prunicola CBS 121167</name>
    <dbReference type="NCBI Taxonomy" id="1176127"/>
    <lineage>
        <taxon>Eukaryota</taxon>
        <taxon>Fungi</taxon>
        <taxon>Dikarya</taxon>
        <taxon>Ascomycota</taxon>
        <taxon>Pezizomycotina</taxon>
        <taxon>Dothideomycetes</taxon>
        <taxon>Dothideomycetes incertae sedis</taxon>
        <taxon>Botryosphaeriales</taxon>
        <taxon>Aplosporellaceae</taxon>
        <taxon>Aplosporella</taxon>
    </lineage>
</organism>
<protein>
    <recommendedName>
        <fullName evidence="3">Endonuclease/exonuclease/phosphatase domain-containing protein</fullName>
    </recommendedName>
</protein>
<name>A0A6A6AWH4_9PEZI</name>
<dbReference type="RefSeq" id="XP_033391326.1">
    <property type="nucleotide sequence ID" value="XM_033537695.1"/>
</dbReference>
<proteinExistence type="predicted"/>
<evidence type="ECO:0000313" key="1">
    <source>
        <dbReference type="EMBL" id="KAF2135608.1"/>
    </source>
</evidence>
<dbReference type="Proteomes" id="UP000799438">
    <property type="component" value="Unassembled WGS sequence"/>
</dbReference>
<dbReference type="AlphaFoldDB" id="A0A6A6AWH4"/>
<gene>
    <name evidence="1" type="ORF">K452DRAFT_239060</name>
</gene>
<keyword evidence="2" id="KW-1185">Reference proteome</keyword>
<feature type="non-terminal residue" evidence="1">
    <location>
        <position position="1"/>
    </location>
</feature>
<evidence type="ECO:0008006" key="3">
    <source>
        <dbReference type="Google" id="ProtNLM"/>
    </source>
</evidence>
<reference evidence="1" key="1">
    <citation type="journal article" date="2020" name="Stud. Mycol.">
        <title>101 Dothideomycetes genomes: a test case for predicting lifestyles and emergence of pathogens.</title>
        <authorList>
            <person name="Haridas S."/>
            <person name="Albert R."/>
            <person name="Binder M."/>
            <person name="Bloem J."/>
            <person name="Labutti K."/>
            <person name="Salamov A."/>
            <person name="Andreopoulos B."/>
            <person name="Baker S."/>
            <person name="Barry K."/>
            <person name="Bills G."/>
            <person name="Bluhm B."/>
            <person name="Cannon C."/>
            <person name="Castanera R."/>
            <person name="Culley D."/>
            <person name="Daum C."/>
            <person name="Ezra D."/>
            <person name="Gonzalez J."/>
            <person name="Henrissat B."/>
            <person name="Kuo A."/>
            <person name="Liang C."/>
            <person name="Lipzen A."/>
            <person name="Lutzoni F."/>
            <person name="Magnuson J."/>
            <person name="Mondo S."/>
            <person name="Nolan M."/>
            <person name="Ohm R."/>
            <person name="Pangilinan J."/>
            <person name="Park H.-J."/>
            <person name="Ramirez L."/>
            <person name="Alfaro M."/>
            <person name="Sun H."/>
            <person name="Tritt A."/>
            <person name="Yoshinaga Y."/>
            <person name="Zwiers L.-H."/>
            <person name="Turgeon B."/>
            <person name="Goodwin S."/>
            <person name="Spatafora J."/>
            <person name="Crous P."/>
            <person name="Grigoriev I."/>
        </authorList>
    </citation>
    <scope>NUCLEOTIDE SEQUENCE</scope>
    <source>
        <strain evidence="1">CBS 121167</strain>
    </source>
</reference>